<keyword evidence="2" id="KW-1133">Transmembrane helix</keyword>
<gene>
    <name evidence="3" type="ORF">Ljam_0765</name>
</gene>
<evidence type="ECO:0000256" key="1">
    <source>
        <dbReference type="SAM" id="Coils"/>
    </source>
</evidence>
<dbReference type="InterPro" id="IPR050739">
    <property type="entry name" value="MFP"/>
</dbReference>
<feature type="coiled-coil region" evidence="1">
    <location>
        <begin position="164"/>
        <end position="217"/>
    </location>
</feature>
<dbReference type="AlphaFoldDB" id="A0A0W0UNV6"/>
<dbReference type="Gene3D" id="1.10.287.470">
    <property type="entry name" value="Helix hairpin bin"/>
    <property type="match status" value="1"/>
</dbReference>
<dbReference type="Gene3D" id="2.40.50.100">
    <property type="match status" value="1"/>
</dbReference>
<feature type="transmembrane region" description="Helical" evidence="2">
    <location>
        <begin position="27"/>
        <end position="45"/>
    </location>
</feature>
<proteinExistence type="predicted"/>
<dbReference type="PANTHER" id="PTHR30386">
    <property type="entry name" value="MEMBRANE FUSION SUBUNIT OF EMRAB-TOLC MULTIDRUG EFFLUX PUMP"/>
    <property type="match status" value="1"/>
</dbReference>
<organism evidence="3 4">
    <name type="scientific">Legionella jamestowniensis</name>
    <dbReference type="NCBI Taxonomy" id="455"/>
    <lineage>
        <taxon>Bacteria</taxon>
        <taxon>Pseudomonadati</taxon>
        <taxon>Pseudomonadota</taxon>
        <taxon>Gammaproteobacteria</taxon>
        <taxon>Legionellales</taxon>
        <taxon>Legionellaceae</taxon>
        <taxon>Legionella</taxon>
    </lineage>
</organism>
<comment type="caution">
    <text evidence="3">The sequence shown here is derived from an EMBL/GenBank/DDBJ whole genome shotgun (WGS) entry which is preliminary data.</text>
</comment>
<accession>A0A0W0UNV6</accession>
<sequence>MAIKFKKITGEHLATDYGSGKRTPPKLRWFLLVLLISLPLLFLIVKLTTEYLFVSFSGLVVFDTFTIRAPGSGYIKSLTVRTGQQVHPGDVLLRFQSPTLEVKLNYLQQEKRLLKNLIEQFSLENYKPFETMLNIATQDIQTSKEVYDRFKNYMKDGDMSELQLEEARKNYVTAQRVYSNLQKEIIEIKLRNKTTLEVNYQRKLRDIDNKISQLEEKQKYFLIRSNKAGTIMQISTFNNEFVASGQQLLSIVTKENLRIIAFIEPKYLDKIYLGREVSITFPDGESIPGKIINTPSYAEKLPLSEVNPLATRQNKLIAIISPLTVVPKKYQVFGIPVKVSLE</sequence>
<evidence type="ECO:0000313" key="3">
    <source>
        <dbReference type="EMBL" id="KTD09415.1"/>
    </source>
</evidence>
<dbReference type="PATRIC" id="fig|455.5.peg.815"/>
<dbReference type="Proteomes" id="UP000054715">
    <property type="component" value="Unassembled WGS sequence"/>
</dbReference>
<name>A0A0W0UNV6_9GAMM</name>
<dbReference type="STRING" id="455.Ljam_0765"/>
<dbReference type="PANTHER" id="PTHR30386:SF28">
    <property type="entry name" value="EXPORTED PROTEIN"/>
    <property type="match status" value="1"/>
</dbReference>
<dbReference type="RefSeq" id="WP_058448806.1">
    <property type="nucleotide sequence ID" value="NZ_CAAAJF010000006.1"/>
</dbReference>
<protein>
    <submittedName>
        <fullName evidence="3">Coiled-coil protein</fullName>
    </submittedName>
</protein>
<keyword evidence="2" id="KW-0812">Transmembrane</keyword>
<evidence type="ECO:0000256" key="2">
    <source>
        <dbReference type="SAM" id="Phobius"/>
    </source>
</evidence>
<reference evidence="3 4" key="1">
    <citation type="submission" date="2015-11" db="EMBL/GenBank/DDBJ databases">
        <title>Genomic analysis of 38 Legionella species identifies large and diverse effector repertoires.</title>
        <authorList>
            <person name="Burstein D."/>
            <person name="Amaro F."/>
            <person name="Zusman T."/>
            <person name="Lifshitz Z."/>
            <person name="Cohen O."/>
            <person name="Gilbert J.A."/>
            <person name="Pupko T."/>
            <person name="Shuman H.A."/>
            <person name="Segal G."/>
        </authorList>
    </citation>
    <scope>NUCLEOTIDE SEQUENCE [LARGE SCALE GENOMIC DNA]</scope>
    <source>
        <strain evidence="3 4">JA-26-G1-E2</strain>
    </source>
</reference>
<keyword evidence="2" id="KW-0472">Membrane</keyword>
<keyword evidence="1" id="KW-0175">Coiled coil</keyword>
<dbReference type="OrthoDB" id="5637681at2"/>
<dbReference type="EMBL" id="LNYG01000012">
    <property type="protein sequence ID" value="KTD09415.1"/>
    <property type="molecule type" value="Genomic_DNA"/>
</dbReference>
<evidence type="ECO:0000313" key="4">
    <source>
        <dbReference type="Proteomes" id="UP000054715"/>
    </source>
</evidence>